<feature type="domain" description="POPLD" evidence="6">
    <location>
        <begin position="546"/>
        <end position="650"/>
    </location>
</feature>
<organism evidence="7 8">
    <name type="scientific">Lineolata rhizophorae</name>
    <dbReference type="NCBI Taxonomy" id="578093"/>
    <lineage>
        <taxon>Eukaryota</taxon>
        <taxon>Fungi</taxon>
        <taxon>Dikarya</taxon>
        <taxon>Ascomycota</taxon>
        <taxon>Pezizomycotina</taxon>
        <taxon>Dothideomycetes</taxon>
        <taxon>Dothideomycetes incertae sedis</taxon>
        <taxon>Lineolatales</taxon>
        <taxon>Lineolataceae</taxon>
        <taxon>Lineolata</taxon>
    </lineage>
</organism>
<dbReference type="Proteomes" id="UP000799766">
    <property type="component" value="Unassembled WGS sequence"/>
</dbReference>
<dbReference type="GO" id="GO:0001682">
    <property type="term" value="P:tRNA 5'-leader removal"/>
    <property type="evidence" value="ECO:0007669"/>
    <property type="project" value="InterPro"/>
</dbReference>
<feature type="region of interest" description="Disordered" evidence="4">
    <location>
        <begin position="1"/>
        <end position="33"/>
    </location>
</feature>
<evidence type="ECO:0000256" key="1">
    <source>
        <dbReference type="ARBA" id="ARBA00004123"/>
    </source>
</evidence>
<evidence type="ECO:0000259" key="5">
    <source>
        <dbReference type="Pfam" id="PF06978"/>
    </source>
</evidence>
<dbReference type="Pfam" id="PF06978">
    <property type="entry name" value="POP1_N"/>
    <property type="match status" value="1"/>
</dbReference>
<feature type="region of interest" description="Disordered" evidence="4">
    <location>
        <begin position="500"/>
        <end position="524"/>
    </location>
</feature>
<keyword evidence="8" id="KW-1185">Reference proteome</keyword>
<evidence type="ECO:0000313" key="8">
    <source>
        <dbReference type="Proteomes" id="UP000799766"/>
    </source>
</evidence>
<keyword evidence="2" id="KW-0819">tRNA processing</keyword>
<evidence type="ECO:0000259" key="6">
    <source>
        <dbReference type="Pfam" id="PF08170"/>
    </source>
</evidence>
<keyword evidence="3" id="KW-0539">Nucleus</keyword>
<protein>
    <submittedName>
        <fullName evidence="7">Ribonucleases P/MRP protein subunit POP1-domain-containing protein</fullName>
    </submittedName>
</protein>
<feature type="domain" description="Pop1 N-terminal" evidence="5">
    <location>
        <begin position="59"/>
        <end position="262"/>
    </location>
</feature>
<dbReference type="InterPro" id="IPR012590">
    <property type="entry name" value="POPLD_dom"/>
</dbReference>
<accession>A0A6A6NT95</accession>
<proteinExistence type="predicted"/>
<dbReference type="PANTHER" id="PTHR22731">
    <property type="entry name" value="RIBONUCLEASES P/MRP PROTEIN SUBUNIT POP1"/>
    <property type="match status" value="1"/>
</dbReference>
<dbReference type="InterPro" id="IPR039182">
    <property type="entry name" value="Pop1"/>
</dbReference>
<dbReference type="OrthoDB" id="442863at2759"/>
<dbReference type="GO" id="GO:0005655">
    <property type="term" value="C:nucleolar ribonuclease P complex"/>
    <property type="evidence" value="ECO:0007669"/>
    <property type="project" value="InterPro"/>
</dbReference>
<feature type="region of interest" description="Disordered" evidence="4">
    <location>
        <begin position="106"/>
        <end position="135"/>
    </location>
</feature>
<dbReference type="PANTHER" id="PTHR22731:SF3">
    <property type="entry name" value="RIBONUCLEASES P_MRP PROTEIN SUBUNIT POP1"/>
    <property type="match status" value="1"/>
</dbReference>
<reference evidence="7" key="1">
    <citation type="journal article" date="2020" name="Stud. Mycol.">
        <title>101 Dothideomycetes genomes: a test case for predicting lifestyles and emergence of pathogens.</title>
        <authorList>
            <person name="Haridas S."/>
            <person name="Albert R."/>
            <person name="Binder M."/>
            <person name="Bloem J."/>
            <person name="Labutti K."/>
            <person name="Salamov A."/>
            <person name="Andreopoulos B."/>
            <person name="Baker S."/>
            <person name="Barry K."/>
            <person name="Bills G."/>
            <person name="Bluhm B."/>
            <person name="Cannon C."/>
            <person name="Castanera R."/>
            <person name="Culley D."/>
            <person name="Daum C."/>
            <person name="Ezra D."/>
            <person name="Gonzalez J."/>
            <person name="Henrissat B."/>
            <person name="Kuo A."/>
            <person name="Liang C."/>
            <person name="Lipzen A."/>
            <person name="Lutzoni F."/>
            <person name="Magnuson J."/>
            <person name="Mondo S."/>
            <person name="Nolan M."/>
            <person name="Ohm R."/>
            <person name="Pangilinan J."/>
            <person name="Park H.-J."/>
            <person name="Ramirez L."/>
            <person name="Alfaro M."/>
            <person name="Sun H."/>
            <person name="Tritt A."/>
            <person name="Yoshinaga Y."/>
            <person name="Zwiers L.-H."/>
            <person name="Turgeon B."/>
            <person name="Goodwin S."/>
            <person name="Spatafora J."/>
            <person name="Crous P."/>
            <person name="Grigoriev I."/>
        </authorList>
    </citation>
    <scope>NUCLEOTIDE SEQUENCE</scope>
    <source>
        <strain evidence="7">ATCC 16933</strain>
    </source>
</reference>
<sequence>MNSSSKPSPRPPPKRKSAGEPAASDHGRRKWQKIHDLRKIAAQTTDKAFAGGEIDVDKFINAREFEIKALETGLINSKKALNTRAFQEVPRDMKRRTGSHNVKRLPKRLRSRATAEMAEDNTPTKTSRTRKPSGHQRLRLAIAERLRSLNRKSKARLEDSKKPVEKQGLVITRQARIKTGTLQAPPREPSEFRRRQKNKTWLPTHLFHAKRAHMTPPENPLWGFAIPITPTIKCHRRTHRVGCTRGAIAWDTSYMSMIGLRGAEEALKDTLKTFGVGAADGERRLWGPPGRKWLNGTRIWEGWLQKSDPQSSAIIGPATIIWSAYTDTENRGQKFKRPGKLNLNGREQKGVFVRIHPSAFHQFWEELQYFTASRKSDVTVEDLRFEIGSIEITGPAACEALAGSLLPLQANEAESSSTSSPGAIWASFSSSRSFNNLPTRSLLSFNIRDPRLRMPPHVSKTVHVPDINDRDLHLLSQWPLDNMQLSHDIFDRESRQECSRALPSQKSINRRKSQAKPGSYPESLPTDPKIPILIYGDRKPGQSLLWTILLPWSCVRPVWYSIMAQPLSTGGTSFFGGLFEKRQIAFECGSPWFPGDFLGTNAGRVWSEWDAQERKQEPHNRSKAYRKLPKKENINSANRKSTCSGWGCDWEQLLRCLGVWKGTNSLPCQIPHDSLSNKSLSALPSISRFLDNALVAVKVFPVAKGIPVIGARIYRLANAEEYIKERGPNAKKVSGRSRSSIVNDNGLIETNALQDVDWIGFITSGGFNLKEGMGMGIGNVLLWRALWQDVDPADTKRTKQGTTVGAVQTHLIAICAGPCSARLARWEFV</sequence>
<comment type="subcellular location">
    <subcellularLocation>
        <location evidence="1">Nucleus</location>
    </subcellularLocation>
</comment>
<evidence type="ECO:0000313" key="7">
    <source>
        <dbReference type="EMBL" id="KAF2454652.1"/>
    </source>
</evidence>
<dbReference type="EMBL" id="MU001690">
    <property type="protein sequence ID" value="KAF2454652.1"/>
    <property type="molecule type" value="Genomic_DNA"/>
</dbReference>
<evidence type="ECO:0000256" key="2">
    <source>
        <dbReference type="ARBA" id="ARBA00022694"/>
    </source>
</evidence>
<dbReference type="Pfam" id="PF08170">
    <property type="entry name" value="POPLD"/>
    <property type="match status" value="1"/>
</dbReference>
<dbReference type="InterPro" id="IPR009723">
    <property type="entry name" value="Pop1_N"/>
</dbReference>
<dbReference type="AlphaFoldDB" id="A0A6A6NT95"/>
<dbReference type="GO" id="GO:0000172">
    <property type="term" value="C:ribonuclease MRP complex"/>
    <property type="evidence" value="ECO:0007669"/>
    <property type="project" value="InterPro"/>
</dbReference>
<evidence type="ECO:0000256" key="4">
    <source>
        <dbReference type="SAM" id="MobiDB-lite"/>
    </source>
</evidence>
<gene>
    <name evidence="7" type="ORF">BDY21DRAFT_100305</name>
</gene>
<evidence type="ECO:0000256" key="3">
    <source>
        <dbReference type="ARBA" id="ARBA00023242"/>
    </source>
</evidence>
<name>A0A6A6NT95_9PEZI</name>